<proteinExistence type="predicted"/>
<accession>A0A5D3D4M9</accession>
<comment type="caution">
    <text evidence="1">The sequence shown here is derived from an EMBL/GenBank/DDBJ whole genome shotgun (WGS) entry which is preliminary data.</text>
</comment>
<gene>
    <name evidence="1" type="ORF">E5676_scaffold5066G00060</name>
</gene>
<protein>
    <submittedName>
        <fullName evidence="1">Uncharacterized protein</fullName>
    </submittedName>
</protein>
<sequence length="62" mass="6885">MIYMGWDLNDGNGASLLEIESAYGGDDLTKRLSFKEDAGWTLPGGDLRLHLRGSDDKHWMAS</sequence>
<reference evidence="1 2" key="1">
    <citation type="submission" date="2019-08" db="EMBL/GenBank/DDBJ databases">
        <title>Draft genome sequences of two oriental melons (Cucumis melo L. var makuwa).</title>
        <authorList>
            <person name="Kwon S.-Y."/>
        </authorList>
    </citation>
    <scope>NUCLEOTIDE SEQUENCE [LARGE SCALE GENOMIC DNA]</scope>
    <source>
        <strain evidence="2">cv. Chang Bougi</strain>
        <tissue evidence="1">Leaf</tissue>
    </source>
</reference>
<evidence type="ECO:0000313" key="1">
    <source>
        <dbReference type="EMBL" id="TYK18507.1"/>
    </source>
</evidence>
<dbReference type="AlphaFoldDB" id="A0A5D3D4M9"/>
<organism evidence="1 2">
    <name type="scientific">Cucumis melo var. makuwa</name>
    <name type="common">Oriental melon</name>
    <dbReference type="NCBI Taxonomy" id="1194695"/>
    <lineage>
        <taxon>Eukaryota</taxon>
        <taxon>Viridiplantae</taxon>
        <taxon>Streptophyta</taxon>
        <taxon>Embryophyta</taxon>
        <taxon>Tracheophyta</taxon>
        <taxon>Spermatophyta</taxon>
        <taxon>Magnoliopsida</taxon>
        <taxon>eudicotyledons</taxon>
        <taxon>Gunneridae</taxon>
        <taxon>Pentapetalae</taxon>
        <taxon>rosids</taxon>
        <taxon>fabids</taxon>
        <taxon>Cucurbitales</taxon>
        <taxon>Cucurbitaceae</taxon>
        <taxon>Benincaseae</taxon>
        <taxon>Cucumis</taxon>
    </lineage>
</organism>
<evidence type="ECO:0000313" key="2">
    <source>
        <dbReference type="Proteomes" id="UP000321947"/>
    </source>
</evidence>
<dbReference type="Proteomes" id="UP000321947">
    <property type="component" value="Unassembled WGS sequence"/>
</dbReference>
<dbReference type="EMBL" id="SSTD01007673">
    <property type="protein sequence ID" value="TYK18507.1"/>
    <property type="molecule type" value="Genomic_DNA"/>
</dbReference>
<name>A0A5D3D4M9_CUCMM</name>